<evidence type="ECO:0000259" key="2">
    <source>
        <dbReference type="Pfam" id="PF13681"/>
    </source>
</evidence>
<dbReference type="RefSeq" id="WP_173061969.1">
    <property type="nucleotide sequence ID" value="NZ_AP022853.1"/>
</dbReference>
<feature type="transmembrane region" description="Helical" evidence="1">
    <location>
        <begin position="21"/>
        <end position="41"/>
    </location>
</feature>
<keyword evidence="1" id="KW-0812">Transmembrane</keyword>
<dbReference type="InterPro" id="IPR025746">
    <property type="entry name" value="PilX_N_dom"/>
</dbReference>
<dbReference type="Pfam" id="PF14341">
    <property type="entry name" value="PilX_N"/>
    <property type="match status" value="1"/>
</dbReference>
<evidence type="ECO:0008006" key="6">
    <source>
        <dbReference type="Google" id="ProtNLM"/>
    </source>
</evidence>
<feature type="domain" description="PilX/PilW C-terminal" evidence="2">
    <location>
        <begin position="118"/>
        <end position="185"/>
    </location>
</feature>
<keyword evidence="5" id="KW-1185">Reference proteome</keyword>
<organism evidence="4 5">
    <name type="scientific">Sulfurimicrobium lacus</name>
    <dbReference type="NCBI Taxonomy" id="2715678"/>
    <lineage>
        <taxon>Bacteria</taxon>
        <taxon>Pseudomonadati</taxon>
        <taxon>Pseudomonadota</taxon>
        <taxon>Betaproteobacteria</taxon>
        <taxon>Nitrosomonadales</taxon>
        <taxon>Sulfuricellaceae</taxon>
        <taxon>Sulfurimicrobium</taxon>
    </lineage>
</organism>
<dbReference type="AlphaFoldDB" id="A0A6F8VC92"/>
<keyword evidence="1" id="KW-1133">Transmembrane helix</keyword>
<dbReference type="EMBL" id="AP022853">
    <property type="protein sequence ID" value="BCB26375.1"/>
    <property type="molecule type" value="Genomic_DNA"/>
</dbReference>
<name>A0A6F8VC92_9PROT</name>
<dbReference type="Proteomes" id="UP000502260">
    <property type="component" value="Chromosome"/>
</dbReference>
<dbReference type="KEGG" id="slac:SKTS_12610"/>
<evidence type="ECO:0000256" key="1">
    <source>
        <dbReference type="SAM" id="Phobius"/>
    </source>
</evidence>
<sequence>MIPHNHGFLASGRTPRRERGVTLVIALIFLVMLTLIAVTAAQNSGQEERMAGNTRQRDLAFQAADATLSYVGANLSAILNITACPAPLPTKFSTAVTGFLAWDPTRDNDAAYWSSYNWAAQSITAPSTLGLTVIPLANWPSYVVEQLPNSAAAGPPPVTSCFYRVTVRGQGIDPNAVVILQAIYKYPS</sequence>
<reference evidence="5" key="1">
    <citation type="submission" date="2020-03" db="EMBL/GenBank/DDBJ databases">
        <title>Complete genome sequence of sulfur-oxidizing bacterium skT11.</title>
        <authorList>
            <person name="Kanda M."/>
            <person name="Kojima H."/>
            <person name="Fukui M."/>
        </authorList>
    </citation>
    <scope>NUCLEOTIDE SEQUENCE [LARGE SCALE GENOMIC DNA]</scope>
    <source>
        <strain evidence="5">skT11</strain>
    </source>
</reference>
<accession>A0A6F8VC92</accession>
<feature type="domain" description="Type 4 fimbrial biogenesis protein PilX N-terminal" evidence="3">
    <location>
        <begin position="19"/>
        <end position="66"/>
    </location>
</feature>
<keyword evidence="1" id="KW-0472">Membrane</keyword>
<gene>
    <name evidence="4" type="ORF">SKTS_12610</name>
</gene>
<evidence type="ECO:0000313" key="4">
    <source>
        <dbReference type="EMBL" id="BCB26375.1"/>
    </source>
</evidence>
<evidence type="ECO:0000259" key="3">
    <source>
        <dbReference type="Pfam" id="PF14341"/>
    </source>
</evidence>
<protein>
    <recommendedName>
        <fullName evidence="6">Type IV pilus assembly protein PilX</fullName>
    </recommendedName>
</protein>
<dbReference type="Pfam" id="PF13681">
    <property type="entry name" value="PilX"/>
    <property type="match status" value="1"/>
</dbReference>
<proteinExistence type="predicted"/>
<dbReference type="InterPro" id="IPR025205">
    <property type="entry name" value="PilX/PilW_C"/>
</dbReference>
<evidence type="ECO:0000313" key="5">
    <source>
        <dbReference type="Proteomes" id="UP000502260"/>
    </source>
</evidence>